<dbReference type="InterPro" id="IPR006091">
    <property type="entry name" value="Acyl-CoA_Oxase/DH_mid-dom"/>
</dbReference>
<dbReference type="Proteomes" id="UP000077037">
    <property type="component" value="Unassembled WGS sequence"/>
</dbReference>
<accession>A0A157RJG3</accession>
<organism evidence="9 10">
    <name type="scientific">Bordetella ansorpii</name>
    <dbReference type="NCBI Taxonomy" id="288768"/>
    <lineage>
        <taxon>Bacteria</taxon>
        <taxon>Pseudomonadati</taxon>
        <taxon>Pseudomonadota</taxon>
        <taxon>Betaproteobacteria</taxon>
        <taxon>Burkholderiales</taxon>
        <taxon>Alcaligenaceae</taxon>
        <taxon>Bordetella</taxon>
    </lineage>
</organism>
<dbReference type="InterPro" id="IPR006089">
    <property type="entry name" value="Acyl-CoA_DH_CS"/>
</dbReference>
<dbReference type="Pfam" id="PF02771">
    <property type="entry name" value="Acyl-CoA_dh_N"/>
    <property type="match status" value="1"/>
</dbReference>
<dbReference type="GO" id="GO:0003995">
    <property type="term" value="F:acyl-CoA dehydrogenase activity"/>
    <property type="evidence" value="ECO:0007669"/>
    <property type="project" value="InterPro"/>
</dbReference>
<feature type="domain" description="Acyl-CoA oxidase/dehydrogenase middle" evidence="7">
    <location>
        <begin position="128"/>
        <end position="224"/>
    </location>
</feature>
<keyword evidence="4" id="KW-0274">FAD</keyword>
<dbReference type="InterPro" id="IPR013786">
    <property type="entry name" value="AcylCoA_DH/ox_N"/>
</dbReference>
<dbReference type="OrthoDB" id="9770681at2"/>
<dbReference type="PANTHER" id="PTHR43292">
    <property type="entry name" value="ACYL-COA DEHYDROGENASE"/>
    <property type="match status" value="1"/>
</dbReference>
<gene>
    <name evidence="9" type="ORF">SAMEA1982600_05054</name>
</gene>
<dbReference type="GO" id="GO:0050660">
    <property type="term" value="F:flavin adenine dinucleotide binding"/>
    <property type="evidence" value="ECO:0007669"/>
    <property type="project" value="InterPro"/>
</dbReference>
<evidence type="ECO:0000259" key="8">
    <source>
        <dbReference type="Pfam" id="PF02771"/>
    </source>
</evidence>
<dbReference type="InterPro" id="IPR036250">
    <property type="entry name" value="AcylCo_DH-like_C"/>
</dbReference>
<dbReference type="GO" id="GO:0005886">
    <property type="term" value="C:plasma membrane"/>
    <property type="evidence" value="ECO:0007669"/>
    <property type="project" value="TreeGrafter"/>
</dbReference>
<dbReference type="AlphaFoldDB" id="A0A157RJG3"/>
<evidence type="ECO:0000256" key="3">
    <source>
        <dbReference type="ARBA" id="ARBA00022630"/>
    </source>
</evidence>
<comment type="similarity">
    <text evidence="2">Belongs to the acyl-CoA dehydrogenase family.</text>
</comment>
<dbReference type="PROSITE" id="PS00072">
    <property type="entry name" value="ACYL_COA_DH_1"/>
    <property type="match status" value="1"/>
</dbReference>
<dbReference type="Pfam" id="PF00441">
    <property type="entry name" value="Acyl-CoA_dh_1"/>
    <property type="match status" value="1"/>
</dbReference>
<proteinExistence type="inferred from homology"/>
<dbReference type="InterPro" id="IPR046373">
    <property type="entry name" value="Acyl-CoA_Oxase/DH_mid-dom_sf"/>
</dbReference>
<dbReference type="FunFam" id="2.40.110.10:FF:000011">
    <property type="entry name" value="Acyl-CoA dehydrogenase FadE34"/>
    <property type="match status" value="1"/>
</dbReference>
<evidence type="ECO:0000259" key="6">
    <source>
        <dbReference type="Pfam" id="PF00441"/>
    </source>
</evidence>
<dbReference type="InterPro" id="IPR009100">
    <property type="entry name" value="AcylCoA_DH/oxidase_NM_dom_sf"/>
</dbReference>
<dbReference type="SUPFAM" id="SSF56645">
    <property type="entry name" value="Acyl-CoA dehydrogenase NM domain-like"/>
    <property type="match status" value="1"/>
</dbReference>
<dbReference type="InterPro" id="IPR037069">
    <property type="entry name" value="AcylCoA_DH/ox_N_sf"/>
</dbReference>
<dbReference type="PANTHER" id="PTHR43292:SF4">
    <property type="entry name" value="ACYL-COA DEHYDROGENASE FADE34"/>
    <property type="match status" value="1"/>
</dbReference>
<dbReference type="RefSeq" id="WP_066420568.1">
    <property type="nucleotide sequence ID" value="NZ_FKBS01000029.1"/>
</dbReference>
<sequence>MIDTLDLTAIPAEDEALRSEIRQFLQQALKNVPADQRARSWMGFDADFSRQLAERGWLGLTLPREYGGAQRGHFARFVLSEELLGAGAPVSAHWIADRQSAPLILKYGTPRQRRDYLPRICRAEAFFCIGMSEPGSGSDLASIRTRAEPRADGGWRLNGSKIWTTNAHRSHYMIALVRTSGTAADRHQGLSQVIVDLSLPGVTVRPIEDLAGDSHFSEVFFEDVALADDALIGTEGEGWQQVNAELAFERSGPERLYSSMALVECWLGHCRANRLDDDLTRATLGEILAHLATLRGMSLAIAGQLARGLAPATEAALVKDLGTELEQRIPGLIAQALGRTPEQPASPELLRTLAYVEQVSPTFSLRGGTREILRGIIARGLGLR</sequence>
<dbReference type="Gene3D" id="2.40.110.10">
    <property type="entry name" value="Butyryl-CoA Dehydrogenase, subunit A, domain 2"/>
    <property type="match status" value="1"/>
</dbReference>
<reference evidence="9 10" key="1">
    <citation type="submission" date="2016-03" db="EMBL/GenBank/DDBJ databases">
        <authorList>
            <consortium name="Pathogen Informatics"/>
        </authorList>
    </citation>
    <scope>NUCLEOTIDE SEQUENCE [LARGE SCALE GENOMIC DNA]</scope>
    <source>
        <strain evidence="9 10">NCTC13364</strain>
    </source>
</reference>
<feature type="domain" description="Acyl-CoA dehydrogenase/oxidase C-terminal" evidence="6">
    <location>
        <begin position="236"/>
        <end position="381"/>
    </location>
</feature>
<dbReference type="Pfam" id="PF02770">
    <property type="entry name" value="Acyl-CoA_dh_M"/>
    <property type="match status" value="1"/>
</dbReference>
<dbReference type="Gene3D" id="1.20.140.10">
    <property type="entry name" value="Butyryl-CoA Dehydrogenase, subunit A, domain 3"/>
    <property type="match status" value="1"/>
</dbReference>
<protein>
    <submittedName>
        <fullName evidence="9">Acyl-CoA dehydrogenase</fullName>
        <ecNumber evidence="9">1.3.99.-</ecNumber>
    </submittedName>
</protein>
<evidence type="ECO:0000313" key="10">
    <source>
        <dbReference type="Proteomes" id="UP000077037"/>
    </source>
</evidence>
<evidence type="ECO:0000313" key="9">
    <source>
        <dbReference type="EMBL" id="SAI58131.1"/>
    </source>
</evidence>
<comment type="cofactor">
    <cofactor evidence="1">
        <name>FAD</name>
        <dbReference type="ChEBI" id="CHEBI:57692"/>
    </cofactor>
</comment>
<evidence type="ECO:0000256" key="4">
    <source>
        <dbReference type="ARBA" id="ARBA00022827"/>
    </source>
</evidence>
<evidence type="ECO:0000256" key="1">
    <source>
        <dbReference type="ARBA" id="ARBA00001974"/>
    </source>
</evidence>
<evidence type="ECO:0000256" key="2">
    <source>
        <dbReference type="ARBA" id="ARBA00009347"/>
    </source>
</evidence>
<dbReference type="EC" id="1.3.99.-" evidence="9"/>
<dbReference type="Gene3D" id="1.10.540.10">
    <property type="entry name" value="Acyl-CoA dehydrogenase/oxidase, N-terminal domain"/>
    <property type="match status" value="1"/>
</dbReference>
<dbReference type="InterPro" id="IPR009075">
    <property type="entry name" value="AcylCo_DH/oxidase_C"/>
</dbReference>
<name>A0A157RJG3_9BORD</name>
<keyword evidence="5 9" id="KW-0560">Oxidoreductase</keyword>
<dbReference type="EMBL" id="FKBS01000029">
    <property type="protein sequence ID" value="SAI58131.1"/>
    <property type="molecule type" value="Genomic_DNA"/>
</dbReference>
<evidence type="ECO:0000259" key="7">
    <source>
        <dbReference type="Pfam" id="PF02770"/>
    </source>
</evidence>
<keyword evidence="3" id="KW-0285">Flavoprotein</keyword>
<evidence type="ECO:0000256" key="5">
    <source>
        <dbReference type="ARBA" id="ARBA00023002"/>
    </source>
</evidence>
<dbReference type="InterPro" id="IPR052161">
    <property type="entry name" value="Mycobact_Acyl-CoA_DH"/>
</dbReference>
<feature type="domain" description="Acyl-CoA dehydrogenase/oxidase N-terminal" evidence="8">
    <location>
        <begin position="12"/>
        <end position="124"/>
    </location>
</feature>
<dbReference type="SUPFAM" id="SSF47203">
    <property type="entry name" value="Acyl-CoA dehydrogenase C-terminal domain-like"/>
    <property type="match status" value="1"/>
</dbReference>